<dbReference type="PROSITE" id="PS50847">
    <property type="entry name" value="GRAM_POS_ANCHORING"/>
    <property type="match status" value="1"/>
</dbReference>
<evidence type="ECO:0000256" key="5">
    <source>
        <dbReference type="SAM" id="MobiDB-lite"/>
    </source>
</evidence>
<keyword evidence="6" id="KW-1133">Transmembrane helix</keyword>
<keyword evidence="2" id="KW-0964">Secreted</keyword>
<evidence type="ECO:0000256" key="7">
    <source>
        <dbReference type="SAM" id="SignalP"/>
    </source>
</evidence>
<evidence type="ECO:0000256" key="1">
    <source>
        <dbReference type="ARBA" id="ARBA00022512"/>
    </source>
</evidence>
<evidence type="ECO:0000259" key="8">
    <source>
        <dbReference type="PROSITE" id="PS50847"/>
    </source>
</evidence>
<feature type="signal peptide" evidence="7">
    <location>
        <begin position="1"/>
        <end position="23"/>
    </location>
</feature>
<proteinExistence type="predicted"/>
<keyword evidence="10" id="KW-1185">Reference proteome</keyword>
<dbReference type="RefSeq" id="WP_275470851.1">
    <property type="nucleotide sequence ID" value="NZ_JAPDSH010000002.1"/>
</dbReference>
<sequence length="109" mass="11560">MTVKRAIMSLVISCCFFSATVHAATTVISTVDTKSGVKFHGENPNKLEQGNDDTAHKGSSEGSSQKGNLPQTGEVKASLGYKISGSFILASGLVGYFFNKKNNKNKDVS</sequence>
<evidence type="ECO:0000313" key="9">
    <source>
        <dbReference type="EMBL" id="MDF0479194.1"/>
    </source>
</evidence>
<evidence type="ECO:0000256" key="2">
    <source>
        <dbReference type="ARBA" id="ARBA00022525"/>
    </source>
</evidence>
<feature type="domain" description="Gram-positive cocci surface proteins LPxTG" evidence="8">
    <location>
        <begin position="69"/>
        <end position="107"/>
    </location>
</feature>
<evidence type="ECO:0000256" key="3">
    <source>
        <dbReference type="ARBA" id="ARBA00022729"/>
    </source>
</evidence>
<keyword evidence="6" id="KW-0472">Membrane</keyword>
<accession>A0ABT5WZY1</accession>
<comment type="caution">
    <text evidence="9">The sequence shown here is derived from an EMBL/GenBank/DDBJ whole genome shotgun (WGS) entry which is preliminary data.</text>
</comment>
<dbReference type="EMBL" id="JAPDSH010000002">
    <property type="protein sequence ID" value="MDF0479194.1"/>
    <property type="molecule type" value="Genomic_DNA"/>
</dbReference>
<dbReference type="Pfam" id="PF00746">
    <property type="entry name" value="Gram_pos_anchor"/>
    <property type="match status" value="1"/>
</dbReference>
<evidence type="ECO:0000313" key="10">
    <source>
        <dbReference type="Proteomes" id="UP001147148"/>
    </source>
</evidence>
<keyword evidence="3 7" id="KW-0732">Signal</keyword>
<evidence type="ECO:0000256" key="6">
    <source>
        <dbReference type="SAM" id="Phobius"/>
    </source>
</evidence>
<dbReference type="InterPro" id="IPR019931">
    <property type="entry name" value="LPXTG_anchor"/>
</dbReference>
<name>A0ABT5WZY1_9ENTE</name>
<protein>
    <submittedName>
        <fullName evidence="9">LPXTG cell wall anchor domain-containing protein</fullName>
    </submittedName>
</protein>
<feature type="region of interest" description="Disordered" evidence="5">
    <location>
        <begin position="36"/>
        <end position="71"/>
    </location>
</feature>
<reference evidence="9" key="1">
    <citation type="submission" date="2022-10" db="EMBL/GenBank/DDBJ databases">
        <title>Vagococcus sp. isolated from poultry meat.</title>
        <authorList>
            <person name="Johansson P."/>
            <person name="Bjorkroth J."/>
        </authorList>
    </citation>
    <scope>NUCLEOTIDE SEQUENCE</scope>
    <source>
        <strain evidence="9">PNs007</strain>
    </source>
</reference>
<evidence type="ECO:0000256" key="4">
    <source>
        <dbReference type="ARBA" id="ARBA00023088"/>
    </source>
</evidence>
<dbReference type="NCBIfam" id="TIGR01167">
    <property type="entry name" value="LPXTG_anchor"/>
    <property type="match status" value="1"/>
</dbReference>
<gene>
    <name evidence="9" type="ORF">OL233_02740</name>
</gene>
<feature type="transmembrane region" description="Helical" evidence="6">
    <location>
        <begin position="79"/>
        <end position="98"/>
    </location>
</feature>
<dbReference type="Proteomes" id="UP001147148">
    <property type="component" value="Unassembled WGS sequence"/>
</dbReference>
<keyword evidence="1" id="KW-0134">Cell wall</keyword>
<keyword evidence="4" id="KW-0572">Peptidoglycan-anchor</keyword>
<feature type="compositionally biased region" description="Polar residues" evidence="5">
    <location>
        <begin position="60"/>
        <end position="71"/>
    </location>
</feature>
<feature type="chain" id="PRO_5046980678" evidence="7">
    <location>
        <begin position="24"/>
        <end position="109"/>
    </location>
</feature>
<keyword evidence="6" id="KW-0812">Transmembrane</keyword>
<organism evidence="9 10">
    <name type="scientific">Vagococcus proximus</name>
    <dbReference type="NCBI Taxonomy" id="2991417"/>
    <lineage>
        <taxon>Bacteria</taxon>
        <taxon>Bacillati</taxon>
        <taxon>Bacillota</taxon>
        <taxon>Bacilli</taxon>
        <taxon>Lactobacillales</taxon>
        <taxon>Enterococcaceae</taxon>
        <taxon>Vagococcus</taxon>
    </lineage>
</organism>